<proteinExistence type="predicted"/>
<dbReference type="Proteomes" id="UP000308600">
    <property type="component" value="Unassembled WGS sequence"/>
</dbReference>
<name>A0ACD3A159_9AGAR</name>
<evidence type="ECO:0000313" key="2">
    <source>
        <dbReference type="Proteomes" id="UP000308600"/>
    </source>
</evidence>
<dbReference type="EMBL" id="ML208978">
    <property type="protein sequence ID" value="TFK59440.1"/>
    <property type="molecule type" value="Genomic_DNA"/>
</dbReference>
<gene>
    <name evidence="1" type="ORF">BDN72DRAFT_865150</name>
</gene>
<accession>A0ACD3A159</accession>
<protein>
    <submittedName>
        <fullName evidence="1">Uncharacterized protein</fullName>
    </submittedName>
</protein>
<evidence type="ECO:0000313" key="1">
    <source>
        <dbReference type="EMBL" id="TFK59440.1"/>
    </source>
</evidence>
<sequence>MERRMGAYLASVSGFRYRGQMSGPDQDLVIIEGVERSMPRRPWITLESASSGGAVFGTLVKVTKFEHGLSTLNDWTLGLAREEAGCVPVTLPTSKSSSKPPIEARARVIKSKCEVEVESNATFLENSSRRVSELPTRPGAWHRKRRDDFGIQSSFTGGLWTMPGSDLPLRKSNIAGHSNKRWIKGVVVQEWVKERKTAKHEVAFVSVNLNEEKAGSVGGRLAVKMGTRERRNLGRNAGAAMGDIMSRGRLHSLDTSSDWDMAFVGIRRWPGQLDQDGYGPYDGGRIR</sequence>
<keyword evidence="2" id="KW-1185">Reference proteome</keyword>
<organism evidence="1 2">
    <name type="scientific">Pluteus cervinus</name>
    <dbReference type="NCBI Taxonomy" id="181527"/>
    <lineage>
        <taxon>Eukaryota</taxon>
        <taxon>Fungi</taxon>
        <taxon>Dikarya</taxon>
        <taxon>Basidiomycota</taxon>
        <taxon>Agaricomycotina</taxon>
        <taxon>Agaricomycetes</taxon>
        <taxon>Agaricomycetidae</taxon>
        <taxon>Agaricales</taxon>
        <taxon>Pluteineae</taxon>
        <taxon>Pluteaceae</taxon>
        <taxon>Pluteus</taxon>
    </lineage>
</organism>
<reference evidence="1 2" key="1">
    <citation type="journal article" date="2019" name="Nat. Ecol. Evol.">
        <title>Megaphylogeny resolves global patterns of mushroom evolution.</title>
        <authorList>
            <person name="Varga T."/>
            <person name="Krizsan K."/>
            <person name="Foldi C."/>
            <person name="Dima B."/>
            <person name="Sanchez-Garcia M."/>
            <person name="Sanchez-Ramirez S."/>
            <person name="Szollosi G.J."/>
            <person name="Szarkandi J.G."/>
            <person name="Papp V."/>
            <person name="Albert L."/>
            <person name="Andreopoulos W."/>
            <person name="Angelini C."/>
            <person name="Antonin V."/>
            <person name="Barry K.W."/>
            <person name="Bougher N.L."/>
            <person name="Buchanan P."/>
            <person name="Buyck B."/>
            <person name="Bense V."/>
            <person name="Catcheside P."/>
            <person name="Chovatia M."/>
            <person name="Cooper J."/>
            <person name="Damon W."/>
            <person name="Desjardin D."/>
            <person name="Finy P."/>
            <person name="Geml J."/>
            <person name="Haridas S."/>
            <person name="Hughes K."/>
            <person name="Justo A."/>
            <person name="Karasinski D."/>
            <person name="Kautmanova I."/>
            <person name="Kiss B."/>
            <person name="Kocsube S."/>
            <person name="Kotiranta H."/>
            <person name="LaButti K.M."/>
            <person name="Lechner B.E."/>
            <person name="Liimatainen K."/>
            <person name="Lipzen A."/>
            <person name="Lukacs Z."/>
            <person name="Mihaltcheva S."/>
            <person name="Morgado L.N."/>
            <person name="Niskanen T."/>
            <person name="Noordeloos M.E."/>
            <person name="Ohm R.A."/>
            <person name="Ortiz-Santana B."/>
            <person name="Ovrebo C."/>
            <person name="Racz N."/>
            <person name="Riley R."/>
            <person name="Savchenko A."/>
            <person name="Shiryaev A."/>
            <person name="Soop K."/>
            <person name="Spirin V."/>
            <person name="Szebenyi C."/>
            <person name="Tomsovsky M."/>
            <person name="Tulloss R.E."/>
            <person name="Uehling J."/>
            <person name="Grigoriev I.V."/>
            <person name="Vagvolgyi C."/>
            <person name="Papp T."/>
            <person name="Martin F.M."/>
            <person name="Miettinen O."/>
            <person name="Hibbett D.S."/>
            <person name="Nagy L.G."/>
        </authorList>
    </citation>
    <scope>NUCLEOTIDE SEQUENCE [LARGE SCALE GENOMIC DNA]</scope>
    <source>
        <strain evidence="1 2">NL-1719</strain>
    </source>
</reference>